<dbReference type="EMBL" id="JAAMPI010000231">
    <property type="protein sequence ID" value="KAF4633799.1"/>
    <property type="molecule type" value="Genomic_DNA"/>
</dbReference>
<sequence>MGSIYQGAQIIIAASASADPEVSFLAPRQTPYAKPLGLQYERQDKCGGKFKSVDNDILADSVVVDVQIKLKGLNPFGKVTDGFLILEGLLVPATLSDWKFRSMRSGEDSKDD</sequence>
<dbReference type="OrthoDB" id="5362512at2759"/>
<keyword evidence="2" id="KW-1185">Reference proteome</keyword>
<name>A0A8H4RPQ5_9HELO</name>
<protein>
    <submittedName>
        <fullName evidence="1">Uncharacterized protein</fullName>
    </submittedName>
</protein>
<proteinExistence type="predicted"/>
<accession>A0A8H4RPQ5</accession>
<comment type="caution">
    <text evidence="1">The sequence shown here is derived from an EMBL/GenBank/DDBJ whole genome shotgun (WGS) entry which is preliminary data.</text>
</comment>
<organism evidence="1 2">
    <name type="scientific">Cudoniella acicularis</name>
    <dbReference type="NCBI Taxonomy" id="354080"/>
    <lineage>
        <taxon>Eukaryota</taxon>
        <taxon>Fungi</taxon>
        <taxon>Dikarya</taxon>
        <taxon>Ascomycota</taxon>
        <taxon>Pezizomycotina</taxon>
        <taxon>Leotiomycetes</taxon>
        <taxon>Helotiales</taxon>
        <taxon>Tricladiaceae</taxon>
        <taxon>Cudoniella</taxon>
    </lineage>
</organism>
<dbReference type="AlphaFoldDB" id="A0A8H4RPQ5"/>
<dbReference type="Proteomes" id="UP000566819">
    <property type="component" value="Unassembled WGS sequence"/>
</dbReference>
<gene>
    <name evidence="1" type="ORF">G7Y89_g4313</name>
</gene>
<reference evidence="1 2" key="1">
    <citation type="submission" date="2020-03" db="EMBL/GenBank/DDBJ databases">
        <title>Draft Genome Sequence of Cudoniella acicularis.</title>
        <authorList>
            <person name="Buettner E."/>
            <person name="Kellner H."/>
        </authorList>
    </citation>
    <scope>NUCLEOTIDE SEQUENCE [LARGE SCALE GENOMIC DNA]</scope>
    <source>
        <strain evidence="1 2">DSM 108380</strain>
    </source>
</reference>
<evidence type="ECO:0000313" key="2">
    <source>
        <dbReference type="Proteomes" id="UP000566819"/>
    </source>
</evidence>
<evidence type="ECO:0000313" key="1">
    <source>
        <dbReference type="EMBL" id="KAF4633799.1"/>
    </source>
</evidence>